<evidence type="ECO:0000259" key="3">
    <source>
        <dbReference type="PROSITE" id="PS50977"/>
    </source>
</evidence>
<sequence length="201" mass="22720">MNGRSYRGMSAEERLEERRERLISAAYDLYADPGFPETTIERLCAAARISNRAFYECFSGRDELMQTVYDRCVRETLEEMTKAIDQAPDTLASRVKTGVTSYISFVTGDRRRARIMHLEVRRAGDCLTTSRQSAVEAFIRTIESNVADLPEVTKANQRLLALGMIGAVQELLIEWVLADDPPPVGRLIDTATHIFHRAFVT</sequence>
<feature type="DNA-binding region" description="H-T-H motif" evidence="2">
    <location>
        <begin position="39"/>
        <end position="58"/>
    </location>
</feature>
<keyword evidence="1 2" id="KW-0238">DNA-binding</keyword>
<name>A0ABV5TD06_9ACTN</name>
<dbReference type="PANTHER" id="PTHR30055:SF226">
    <property type="entry name" value="HTH-TYPE TRANSCRIPTIONAL REGULATOR PKSA"/>
    <property type="match status" value="1"/>
</dbReference>
<evidence type="ECO:0000313" key="5">
    <source>
        <dbReference type="Proteomes" id="UP001589610"/>
    </source>
</evidence>
<evidence type="ECO:0000313" key="4">
    <source>
        <dbReference type="EMBL" id="MFB9675603.1"/>
    </source>
</evidence>
<dbReference type="Proteomes" id="UP001589610">
    <property type="component" value="Unassembled WGS sequence"/>
</dbReference>
<dbReference type="PANTHER" id="PTHR30055">
    <property type="entry name" value="HTH-TYPE TRANSCRIPTIONAL REGULATOR RUTR"/>
    <property type="match status" value="1"/>
</dbReference>
<protein>
    <submittedName>
        <fullName evidence="4">TetR/AcrR family transcriptional regulator</fullName>
    </submittedName>
</protein>
<comment type="caution">
    <text evidence="4">The sequence shown here is derived from an EMBL/GenBank/DDBJ whole genome shotgun (WGS) entry which is preliminary data.</text>
</comment>
<evidence type="ECO:0000256" key="1">
    <source>
        <dbReference type="ARBA" id="ARBA00023125"/>
    </source>
</evidence>
<proteinExistence type="predicted"/>
<dbReference type="InterPro" id="IPR009057">
    <property type="entry name" value="Homeodomain-like_sf"/>
</dbReference>
<keyword evidence="5" id="KW-1185">Reference proteome</keyword>
<dbReference type="SUPFAM" id="SSF46689">
    <property type="entry name" value="Homeodomain-like"/>
    <property type="match status" value="1"/>
</dbReference>
<gene>
    <name evidence="4" type="ORF">ACFFRH_08910</name>
</gene>
<organism evidence="4 5">
    <name type="scientific">Streptosporangium vulgare</name>
    <dbReference type="NCBI Taxonomy" id="46190"/>
    <lineage>
        <taxon>Bacteria</taxon>
        <taxon>Bacillati</taxon>
        <taxon>Actinomycetota</taxon>
        <taxon>Actinomycetes</taxon>
        <taxon>Streptosporangiales</taxon>
        <taxon>Streptosporangiaceae</taxon>
        <taxon>Streptosporangium</taxon>
    </lineage>
</organism>
<dbReference type="PROSITE" id="PS50977">
    <property type="entry name" value="HTH_TETR_2"/>
    <property type="match status" value="1"/>
</dbReference>
<dbReference type="Pfam" id="PF00440">
    <property type="entry name" value="TetR_N"/>
    <property type="match status" value="1"/>
</dbReference>
<reference evidence="4 5" key="1">
    <citation type="submission" date="2024-09" db="EMBL/GenBank/DDBJ databases">
        <authorList>
            <person name="Sun Q."/>
            <person name="Mori K."/>
        </authorList>
    </citation>
    <scope>NUCLEOTIDE SEQUENCE [LARGE SCALE GENOMIC DNA]</scope>
    <source>
        <strain evidence="4 5">JCM 3028</strain>
    </source>
</reference>
<dbReference type="Gene3D" id="1.10.357.10">
    <property type="entry name" value="Tetracycline Repressor, domain 2"/>
    <property type="match status" value="1"/>
</dbReference>
<dbReference type="EMBL" id="JBHMBS010000003">
    <property type="protein sequence ID" value="MFB9675603.1"/>
    <property type="molecule type" value="Genomic_DNA"/>
</dbReference>
<dbReference type="SUPFAM" id="SSF48498">
    <property type="entry name" value="Tetracyclin repressor-like, C-terminal domain"/>
    <property type="match status" value="1"/>
</dbReference>
<dbReference type="RefSeq" id="WP_344744691.1">
    <property type="nucleotide sequence ID" value="NZ_BAAAWW010000048.1"/>
</dbReference>
<feature type="domain" description="HTH tetR-type" evidence="3">
    <location>
        <begin position="16"/>
        <end position="76"/>
    </location>
</feature>
<dbReference type="InterPro" id="IPR036271">
    <property type="entry name" value="Tet_transcr_reg_TetR-rel_C_sf"/>
</dbReference>
<dbReference type="InterPro" id="IPR001647">
    <property type="entry name" value="HTH_TetR"/>
</dbReference>
<dbReference type="InterPro" id="IPR050109">
    <property type="entry name" value="HTH-type_TetR-like_transc_reg"/>
</dbReference>
<evidence type="ECO:0000256" key="2">
    <source>
        <dbReference type="PROSITE-ProRule" id="PRU00335"/>
    </source>
</evidence>
<accession>A0ABV5TD06</accession>